<reference evidence="3" key="1">
    <citation type="submission" date="2016-10" db="EMBL/GenBank/DDBJ databases">
        <authorList>
            <person name="Varghese N."/>
            <person name="Submissions S."/>
        </authorList>
    </citation>
    <scope>NUCLEOTIDE SEQUENCE [LARGE SCALE GENOMIC DNA]</scope>
    <source>
        <strain evidence="3">CGMCC 4.2126</strain>
    </source>
</reference>
<dbReference type="SUPFAM" id="SSF46689">
    <property type="entry name" value="Homeodomain-like"/>
    <property type="match status" value="1"/>
</dbReference>
<dbReference type="EMBL" id="FOQY01000027">
    <property type="protein sequence ID" value="SFK52410.1"/>
    <property type="molecule type" value="Genomic_DNA"/>
</dbReference>
<evidence type="ECO:0000313" key="3">
    <source>
        <dbReference type="Proteomes" id="UP000199111"/>
    </source>
</evidence>
<name>A0A1I4A8B0_9ACTN</name>
<evidence type="ECO:0000259" key="1">
    <source>
        <dbReference type="Pfam" id="PF21321"/>
    </source>
</evidence>
<dbReference type="InterPro" id="IPR009057">
    <property type="entry name" value="Homeodomain-like_sf"/>
</dbReference>
<proteinExistence type="predicted"/>
<protein>
    <submittedName>
        <fullName evidence="2">Uncharacterized conserved protein, DUF433 family</fullName>
    </submittedName>
</protein>
<dbReference type="GeneID" id="96301775"/>
<feature type="domain" description="Putative antitoxin VapB45-like DNA-binding HTH" evidence="1">
    <location>
        <begin position="21"/>
        <end position="100"/>
    </location>
</feature>
<dbReference type="InterPro" id="IPR007367">
    <property type="entry name" value="DUF433"/>
</dbReference>
<dbReference type="RefSeq" id="WP_093890377.1">
    <property type="nucleotide sequence ID" value="NZ_FOQY01000027.1"/>
</dbReference>
<evidence type="ECO:0000313" key="2">
    <source>
        <dbReference type="EMBL" id="SFK52410.1"/>
    </source>
</evidence>
<accession>A0A1I4A8B0</accession>
<dbReference type="Gene3D" id="1.10.10.10">
    <property type="entry name" value="Winged helix-like DNA-binding domain superfamily/Winged helix DNA-binding domain"/>
    <property type="match status" value="1"/>
</dbReference>
<keyword evidence="3" id="KW-1185">Reference proteome</keyword>
<gene>
    <name evidence="2" type="ORF">SAMN05216275_12792</name>
</gene>
<dbReference type="Proteomes" id="UP000199111">
    <property type="component" value="Unassembled WGS sequence"/>
</dbReference>
<dbReference type="InterPro" id="IPR036388">
    <property type="entry name" value="WH-like_DNA-bd_sf"/>
</dbReference>
<dbReference type="AlphaFoldDB" id="A0A1I4A8B0"/>
<dbReference type="InterPro" id="IPR048708">
    <property type="entry name" value="VapB45-like_HTH"/>
</dbReference>
<sequence>MATPDTGPGAGLINDFRYVTPLYTKGQAADLIDVPRQTFRNWAVGYVYKRIDQPVVAAEPLVTTAGAHGATVPFVGLAEAYMLAAFRSAKVPMQRIRPAIRWLEENIGLEQALASERLMTDGAEVLWDFKEHTDDPAEREAVDGLVVARSGQQVFRPVVRDYLRRVTYQDGWMKVIHLSGYGRVDVTVDPWINGGQPTLTRRGIRVADVLSRLRAGEGAGDVAEDYDLQLNEVEALLPQAA</sequence>
<dbReference type="Pfam" id="PF04255">
    <property type="entry name" value="DUF433"/>
    <property type="match status" value="1"/>
</dbReference>
<organism evidence="2 3">
    <name type="scientific">Streptosporangium canum</name>
    <dbReference type="NCBI Taxonomy" id="324952"/>
    <lineage>
        <taxon>Bacteria</taxon>
        <taxon>Bacillati</taxon>
        <taxon>Actinomycetota</taxon>
        <taxon>Actinomycetes</taxon>
        <taxon>Streptosporangiales</taxon>
        <taxon>Streptosporangiaceae</taxon>
        <taxon>Streptosporangium</taxon>
    </lineage>
</organism>
<dbReference type="Pfam" id="PF21321">
    <property type="entry name" value="HTH_66"/>
    <property type="match status" value="1"/>
</dbReference>